<dbReference type="InterPro" id="IPR008867">
    <property type="entry name" value="ThiG"/>
</dbReference>
<comment type="pathway">
    <text evidence="2">Cofactor biosynthesis; thiamine diphosphate biosynthesis.</text>
</comment>
<dbReference type="HAMAP" id="MF_00443">
    <property type="entry name" value="ThiG"/>
    <property type="match status" value="1"/>
</dbReference>
<name>A0A381UFP2_9ZZZZ</name>
<dbReference type="SUPFAM" id="SSF110399">
    <property type="entry name" value="ThiG-like"/>
    <property type="match status" value="1"/>
</dbReference>
<evidence type="ECO:0000256" key="5">
    <source>
        <dbReference type="ARBA" id="ARBA00022977"/>
    </source>
</evidence>
<dbReference type="PANTHER" id="PTHR34266">
    <property type="entry name" value="THIAZOLE SYNTHASE"/>
    <property type="match status" value="1"/>
</dbReference>
<organism evidence="9">
    <name type="scientific">marine metagenome</name>
    <dbReference type="NCBI Taxonomy" id="408172"/>
    <lineage>
        <taxon>unclassified sequences</taxon>
        <taxon>metagenomes</taxon>
        <taxon>ecological metagenomes</taxon>
    </lineage>
</organism>
<keyword evidence="6" id="KW-0704">Schiff base</keyword>
<dbReference type="EMBL" id="UINC01006353">
    <property type="protein sequence ID" value="SVA27022.1"/>
    <property type="molecule type" value="Genomic_DNA"/>
</dbReference>
<proteinExistence type="inferred from homology"/>
<protein>
    <recommendedName>
        <fullName evidence="3">thiazole synthase</fullName>
        <ecNumber evidence="3">2.8.1.10</ecNumber>
    </recommendedName>
</protein>
<dbReference type="Gene3D" id="3.20.20.70">
    <property type="entry name" value="Aldolase class I"/>
    <property type="match status" value="1"/>
</dbReference>
<dbReference type="InterPro" id="IPR033983">
    <property type="entry name" value="Thiazole_synthase_ThiG"/>
</dbReference>
<sequence>MDDQLTIAGKTFNSRLMTGTGKHKTVEDLMASVEKTQTEIITVAIRRLKLDNPNEKTILDDLNWDNYQILPNTAGSKTADEAVFTAQLAREVTGSNWIKIEVIPDPKYLLPDPIGTLEAAQKLIKDGFVCLPYMGADPELAKRLEDIGCATVMPLGSPIGSGRGVLTAEEIQIIIEQSSVPVVVDAGLGVPSDASTVMELGADAVLVNTAIAQATNPGLMGEAFKLGVQAGRKAYLAGRIPVIDKASASSPTEDVAVAANTSR</sequence>
<keyword evidence="5" id="KW-0784">Thiamine biosynthesis</keyword>
<accession>A0A381UFP2</accession>
<comment type="catalytic activity">
    <reaction evidence="7">
        <text>[ThiS sulfur-carrier protein]-C-terminal-Gly-aminoethanethioate + 2-iminoacetate + 1-deoxy-D-xylulose 5-phosphate = [ThiS sulfur-carrier protein]-C-terminal Gly-Gly + 2-[(2R,5Z)-2-carboxy-4-methylthiazol-5(2H)-ylidene]ethyl phosphate + 2 H2O + H(+)</text>
        <dbReference type="Rhea" id="RHEA:26297"/>
        <dbReference type="Rhea" id="RHEA-COMP:12909"/>
        <dbReference type="Rhea" id="RHEA-COMP:19908"/>
        <dbReference type="ChEBI" id="CHEBI:15377"/>
        <dbReference type="ChEBI" id="CHEBI:15378"/>
        <dbReference type="ChEBI" id="CHEBI:57792"/>
        <dbReference type="ChEBI" id="CHEBI:62899"/>
        <dbReference type="ChEBI" id="CHEBI:77846"/>
        <dbReference type="ChEBI" id="CHEBI:90778"/>
        <dbReference type="ChEBI" id="CHEBI:232372"/>
        <dbReference type="EC" id="2.8.1.10"/>
    </reaction>
</comment>
<evidence type="ECO:0000256" key="2">
    <source>
        <dbReference type="ARBA" id="ARBA00004948"/>
    </source>
</evidence>
<feature type="domain" description="Thiazole synthase ThiG" evidence="8">
    <location>
        <begin position="6"/>
        <end position="251"/>
    </location>
</feature>
<dbReference type="Pfam" id="PF05690">
    <property type="entry name" value="ThiG"/>
    <property type="match status" value="1"/>
</dbReference>
<evidence type="ECO:0000259" key="8">
    <source>
        <dbReference type="Pfam" id="PF05690"/>
    </source>
</evidence>
<evidence type="ECO:0000256" key="1">
    <source>
        <dbReference type="ARBA" id="ARBA00002834"/>
    </source>
</evidence>
<evidence type="ECO:0000256" key="6">
    <source>
        <dbReference type="ARBA" id="ARBA00023270"/>
    </source>
</evidence>
<dbReference type="CDD" id="cd04728">
    <property type="entry name" value="ThiG"/>
    <property type="match status" value="1"/>
</dbReference>
<dbReference type="PANTHER" id="PTHR34266:SF2">
    <property type="entry name" value="THIAZOLE SYNTHASE"/>
    <property type="match status" value="1"/>
</dbReference>
<dbReference type="GO" id="GO:1990107">
    <property type="term" value="F:thiazole synthase activity"/>
    <property type="evidence" value="ECO:0007669"/>
    <property type="project" value="UniProtKB-EC"/>
</dbReference>
<reference evidence="9" key="1">
    <citation type="submission" date="2018-05" db="EMBL/GenBank/DDBJ databases">
        <authorList>
            <person name="Lanie J.A."/>
            <person name="Ng W.-L."/>
            <person name="Kazmierczak K.M."/>
            <person name="Andrzejewski T.M."/>
            <person name="Davidsen T.M."/>
            <person name="Wayne K.J."/>
            <person name="Tettelin H."/>
            <person name="Glass J.I."/>
            <person name="Rusch D."/>
            <person name="Podicherti R."/>
            <person name="Tsui H.-C.T."/>
            <person name="Winkler M.E."/>
        </authorList>
    </citation>
    <scope>NUCLEOTIDE SEQUENCE</scope>
</reference>
<evidence type="ECO:0000256" key="3">
    <source>
        <dbReference type="ARBA" id="ARBA00011960"/>
    </source>
</evidence>
<keyword evidence="4" id="KW-0808">Transferase</keyword>
<dbReference type="EC" id="2.8.1.10" evidence="3"/>
<dbReference type="AlphaFoldDB" id="A0A381UFP2"/>
<comment type="function">
    <text evidence="1">Catalyzes the rearrangement of 1-deoxy-D-xylulose 5-phosphate (DXP) to produce the thiazole phosphate moiety of thiamine. Sulfur is provided by the thiocarboxylate moiety of the carrier protein ThiS. In vitro, sulfur can be provided by H(2)S.</text>
</comment>
<evidence type="ECO:0000313" key="9">
    <source>
        <dbReference type="EMBL" id="SVA27022.1"/>
    </source>
</evidence>
<gene>
    <name evidence="9" type="ORF">METZ01_LOCUS79876</name>
</gene>
<evidence type="ECO:0000256" key="4">
    <source>
        <dbReference type="ARBA" id="ARBA00022679"/>
    </source>
</evidence>
<evidence type="ECO:0000256" key="7">
    <source>
        <dbReference type="ARBA" id="ARBA00049897"/>
    </source>
</evidence>
<dbReference type="InterPro" id="IPR013785">
    <property type="entry name" value="Aldolase_TIM"/>
</dbReference>